<evidence type="ECO:0000313" key="3">
    <source>
        <dbReference type="Proteomes" id="UP000092993"/>
    </source>
</evidence>
<dbReference type="InterPro" id="IPR012340">
    <property type="entry name" value="NA-bd_OB-fold"/>
</dbReference>
<name>A0A1C7M2T1_GRIFR</name>
<dbReference type="STRING" id="5627.A0A1C7M2T1"/>
<gene>
    <name evidence="2" type="ORF">A0H81_09290</name>
</gene>
<dbReference type="Proteomes" id="UP000092993">
    <property type="component" value="Unassembled WGS sequence"/>
</dbReference>
<sequence length="499" mass="53961">MRLNEPELQLSSSNLDSRVLFSENSCVPGINPNRCEAELNGPISIPSSDTCSPRLHDPSDPTAERALYINGVSAAPHQSPVSRIPCLASIFLANLNTSFLCLAAAQAPLKLRLSCRAKFRESAELRKTSMARFRVFTGAPSANEIIYPANSYHWHTVSRIPSQSPPPLNLPPATVEAASRRISLLYENIIFHDSQTEDPNDSEIDVGDTRRLDAPGMTNLYDPQFIEADSSPRPDNRHHLAATAQDTTGNPAESKSDAETQESYDSSDASSIARFPAFYFSLHSLTSLTALSNHAQAIGGDSPRALQVTVLVAVLEVDGPDAIRIKKGAEAGKEVSLLKLVLGDADGAVCRLTAWREVAESWGGASLEDDAPGIKKGDIVLLESASASAALCADRWHLADILLFSLPSPSFFFPTDVLASWEVEPGVDALPITLTASPHLRSQLEICYRTLPFLQRTPASARPPARRERCRRPHGRRGGALVRRARGAPPCASIIIARA</sequence>
<dbReference type="AlphaFoldDB" id="A0A1C7M2T1"/>
<reference evidence="2 3" key="1">
    <citation type="submission" date="2016-03" db="EMBL/GenBank/DDBJ databases">
        <title>Whole genome sequencing of Grifola frondosa 9006-11.</title>
        <authorList>
            <person name="Min B."/>
            <person name="Park H."/>
            <person name="Kim J.-G."/>
            <person name="Cho H."/>
            <person name="Oh Y.-L."/>
            <person name="Kong W.-S."/>
            <person name="Choi I.-G."/>
        </authorList>
    </citation>
    <scope>NUCLEOTIDE SEQUENCE [LARGE SCALE GENOMIC DNA]</scope>
    <source>
        <strain evidence="2 3">9006-11</strain>
    </source>
</reference>
<dbReference type="SUPFAM" id="SSF50249">
    <property type="entry name" value="Nucleic acid-binding proteins"/>
    <property type="match status" value="1"/>
</dbReference>
<comment type="caution">
    <text evidence="2">The sequence shown here is derived from an EMBL/GenBank/DDBJ whole genome shotgun (WGS) entry which is preliminary data.</text>
</comment>
<evidence type="ECO:0000313" key="2">
    <source>
        <dbReference type="EMBL" id="OBZ71048.1"/>
    </source>
</evidence>
<keyword evidence="3" id="KW-1185">Reference proteome</keyword>
<evidence type="ECO:0000256" key="1">
    <source>
        <dbReference type="SAM" id="MobiDB-lite"/>
    </source>
</evidence>
<dbReference type="EMBL" id="LUGG01000013">
    <property type="protein sequence ID" value="OBZ71048.1"/>
    <property type="molecule type" value="Genomic_DNA"/>
</dbReference>
<dbReference type="Gene3D" id="2.40.50.140">
    <property type="entry name" value="Nucleic acid-binding proteins"/>
    <property type="match status" value="1"/>
</dbReference>
<feature type="compositionally biased region" description="Polar residues" evidence="1">
    <location>
        <begin position="244"/>
        <end position="253"/>
    </location>
</feature>
<dbReference type="OrthoDB" id="2570580at2759"/>
<feature type="region of interest" description="Disordered" evidence="1">
    <location>
        <begin position="196"/>
        <end position="265"/>
    </location>
</feature>
<proteinExistence type="predicted"/>
<protein>
    <submittedName>
        <fullName evidence="2">Uncharacterized protein</fullName>
    </submittedName>
</protein>
<feature type="compositionally biased region" description="Acidic residues" evidence="1">
    <location>
        <begin position="196"/>
        <end position="206"/>
    </location>
</feature>
<feature type="compositionally biased region" description="Basic residues" evidence="1">
    <location>
        <begin position="468"/>
        <end position="477"/>
    </location>
</feature>
<organism evidence="2 3">
    <name type="scientific">Grifola frondosa</name>
    <name type="common">Maitake</name>
    <name type="synonym">Polyporus frondosus</name>
    <dbReference type="NCBI Taxonomy" id="5627"/>
    <lineage>
        <taxon>Eukaryota</taxon>
        <taxon>Fungi</taxon>
        <taxon>Dikarya</taxon>
        <taxon>Basidiomycota</taxon>
        <taxon>Agaricomycotina</taxon>
        <taxon>Agaricomycetes</taxon>
        <taxon>Polyporales</taxon>
        <taxon>Grifolaceae</taxon>
        <taxon>Grifola</taxon>
    </lineage>
</organism>
<accession>A0A1C7M2T1</accession>
<feature type="region of interest" description="Disordered" evidence="1">
    <location>
        <begin position="459"/>
        <end position="481"/>
    </location>
</feature>